<dbReference type="Proteomes" id="UP000001568">
    <property type="component" value="Chromosome 9"/>
</dbReference>
<keyword evidence="2" id="KW-1185">Reference proteome</keyword>
<dbReference type="Gramene" id="ABO97837">
    <property type="protein sequence ID" value="ABO97837"/>
    <property type="gene ID" value="OSTLU_33478"/>
</dbReference>
<dbReference type="KEGG" id="olu:OSTLU_33478"/>
<evidence type="ECO:0000313" key="2">
    <source>
        <dbReference type="Proteomes" id="UP000001568"/>
    </source>
</evidence>
<accession>A4S2J9</accession>
<protein>
    <submittedName>
        <fullName evidence="1">Uncharacterized protein</fullName>
    </submittedName>
</protein>
<reference evidence="1 2" key="1">
    <citation type="journal article" date="2007" name="Proc. Natl. Acad. Sci. U.S.A.">
        <title>The tiny eukaryote Ostreococcus provides genomic insights into the paradox of plankton speciation.</title>
        <authorList>
            <person name="Palenik B."/>
            <person name="Grimwood J."/>
            <person name="Aerts A."/>
            <person name="Rouze P."/>
            <person name="Salamov A."/>
            <person name="Putnam N."/>
            <person name="Dupont C."/>
            <person name="Jorgensen R."/>
            <person name="Derelle E."/>
            <person name="Rombauts S."/>
            <person name="Zhou K."/>
            <person name="Otillar R."/>
            <person name="Merchant S.S."/>
            <person name="Podell S."/>
            <person name="Gaasterland T."/>
            <person name="Napoli C."/>
            <person name="Gendler K."/>
            <person name="Manuell A."/>
            <person name="Tai V."/>
            <person name="Vallon O."/>
            <person name="Piganeau G."/>
            <person name="Jancek S."/>
            <person name="Heijde M."/>
            <person name="Jabbari K."/>
            <person name="Bowler C."/>
            <person name="Lohr M."/>
            <person name="Robbens S."/>
            <person name="Werner G."/>
            <person name="Dubchak I."/>
            <person name="Pazour G.J."/>
            <person name="Ren Q."/>
            <person name="Paulsen I."/>
            <person name="Delwiche C."/>
            <person name="Schmutz J."/>
            <person name="Rokhsar D."/>
            <person name="Van de Peer Y."/>
            <person name="Moreau H."/>
            <person name="Grigoriev I.V."/>
        </authorList>
    </citation>
    <scope>NUCLEOTIDE SEQUENCE [LARGE SCALE GENOMIC DNA]</scope>
    <source>
        <strain evidence="1 2">CCE9901</strain>
    </source>
</reference>
<dbReference type="GeneID" id="5003661"/>
<dbReference type="RefSeq" id="XP_001419544.1">
    <property type="nucleotide sequence ID" value="XM_001419507.1"/>
</dbReference>
<name>A4S2J9_OSTLU</name>
<dbReference type="HOGENOM" id="CLU_1819100_0_0_1"/>
<dbReference type="OrthoDB" id="515346at2759"/>
<evidence type="ECO:0000313" key="1">
    <source>
        <dbReference type="EMBL" id="ABO97837.1"/>
    </source>
</evidence>
<proteinExistence type="predicted"/>
<organism evidence="1 2">
    <name type="scientific">Ostreococcus lucimarinus (strain CCE9901)</name>
    <dbReference type="NCBI Taxonomy" id="436017"/>
    <lineage>
        <taxon>Eukaryota</taxon>
        <taxon>Viridiplantae</taxon>
        <taxon>Chlorophyta</taxon>
        <taxon>Mamiellophyceae</taxon>
        <taxon>Mamiellales</taxon>
        <taxon>Bathycoccaceae</taxon>
        <taxon>Ostreococcus</taxon>
    </lineage>
</organism>
<dbReference type="EMBL" id="CP000589">
    <property type="protein sequence ID" value="ABO97837.1"/>
    <property type="molecule type" value="Genomic_DNA"/>
</dbReference>
<gene>
    <name evidence="1" type="ORF">OSTLU_33478</name>
</gene>
<sequence>MTLDCAAANLRELDADEARGRLQRALARHLAGCSRDEDGAVVVLHDVANMSPEHVPALLPALSEDGAYAYDGESISTTRGVFVLTAHLPATRAAAAAPTDEKTFTNAAKMALLDAMRAKTSDDDATALAFRRRIDVAVPANA</sequence>
<dbReference type="AlphaFoldDB" id="A4S2J9"/>